<sequence length="69" mass="7891">MILVFKTSISTKKKAKRVKPYLDKLLSGEKWNFDLEDCDNILRIDSKGDVSKLVVGELNNLGYECVELE</sequence>
<gene>
    <name evidence="1" type="ORF">AHMF7605_01480</name>
</gene>
<proteinExistence type="predicted"/>
<name>A0A2T2Y9U2_9BACT</name>
<dbReference type="Proteomes" id="UP000240357">
    <property type="component" value="Unassembled WGS sequence"/>
</dbReference>
<evidence type="ECO:0000313" key="2">
    <source>
        <dbReference type="Proteomes" id="UP000240357"/>
    </source>
</evidence>
<reference evidence="1 2" key="1">
    <citation type="submission" date="2018-03" db="EMBL/GenBank/DDBJ databases">
        <title>Adhaeribacter sp. HMF7605 Genome sequencing and assembly.</title>
        <authorList>
            <person name="Kang H."/>
            <person name="Kang J."/>
            <person name="Cha I."/>
            <person name="Kim H."/>
            <person name="Joh K."/>
        </authorList>
    </citation>
    <scope>NUCLEOTIDE SEQUENCE [LARGE SCALE GENOMIC DNA]</scope>
    <source>
        <strain evidence="1 2">HMF7605</strain>
    </source>
</reference>
<dbReference type="AlphaFoldDB" id="A0A2T2Y9U2"/>
<keyword evidence="2" id="KW-1185">Reference proteome</keyword>
<organism evidence="1 2">
    <name type="scientific">Adhaeribacter arboris</name>
    <dbReference type="NCBI Taxonomy" id="2072846"/>
    <lineage>
        <taxon>Bacteria</taxon>
        <taxon>Pseudomonadati</taxon>
        <taxon>Bacteroidota</taxon>
        <taxon>Cytophagia</taxon>
        <taxon>Cytophagales</taxon>
        <taxon>Hymenobacteraceae</taxon>
        <taxon>Adhaeribacter</taxon>
    </lineage>
</organism>
<dbReference type="EMBL" id="PYFT01000001">
    <property type="protein sequence ID" value="PSR52284.1"/>
    <property type="molecule type" value="Genomic_DNA"/>
</dbReference>
<protein>
    <submittedName>
        <fullName evidence="1">Uncharacterized protein</fullName>
    </submittedName>
</protein>
<accession>A0A2T2Y9U2</accession>
<evidence type="ECO:0000313" key="1">
    <source>
        <dbReference type="EMBL" id="PSR52284.1"/>
    </source>
</evidence>
<dbReference type="OrthoDB" id="1036397at2"/>
<dbReference type="RefSeq" id="WP_106925756.1">
    <property type="nucleotide sequence ID" value="NZ_PYFT01000001.1"/>
</dbReference>
<comment type="caution">
    <text evidence="1">The sequence shown here is derived from an EMBL/GenBank/DDBJ whole genome shotgun (WGS) entry which is preliminary data.</text>
</comment>